<dbReference type="InterPro" id="IPR004045">
    <property type="entry name" value="Glutathione_S-Trfase_N"/>
</dbReference>
<dbReference type="Gene3D" id="1.20.1050.10">
    <property type="match status" value="1"/>
</dbReference>
<keyword evidence="2" id="KW-0732">Signal</keyword>
<keyword evidence="5" id="KW-1185">Reference proteome</keyword>
<evidence type="ECO:0000313" key="4">
    <source>
        <dbReference type="EMBL" id="GMI34838.1"/>
    </source>
</evidence>
<dbReference type="PANTHER" id="PTHR44051">
    <property type="entry name" value="GLUTATHIONE S-TRANSFERASE-RELATED"/>
    <property type="match status" value="1"/>
</dbReference>
<feature type="domain" description="GST N-terminal" evidence="3">
    <location>
        <begin position="1"/>
        <end position="101"/>
    </location>
</feature>
<dbReference type="PROSITE" id="PS50404">
    <property type="entry name" value="GST_NTER"/>
    <property type="match status" value="1"/>
</dbReference>
<protein>
    <recommendedName>
        <fullName evidence="3">GST N-terminal domain-containing protein</fullName>
    </recommendedName>
</protein>
<feature type="chain" id="PRO_5046224426" description="GST N-terminal domain-containing protein" evidence="2">
    <location>
        <begin position="23"/>
        <end position="239"/>
    </location>
</feature>
<evidence type="ECO:0000259" key="3">
    <source>
        <dbReference type="PROSITE" id="PS50404"/>
    </source>
</evidence>
<dbReference type="PANTHER" id="PTHR44051:SF8">
    <property type="entry name" value="GLUTATHIONE S-TRANSFERASE GSTA"/>
    <property type="match status" value="1"/>
</dbReference>
<comment type="caution">
    <text evidence="4">The sequence shown here is derived from an EMBL/GenBank/DDBJ whole genome shotgun (WGS) entry which is preliminary data.</text>
</comment>
<evidence type="ECO:0000256" key="1">
    <source>
        <dbReference type="ARBA" id="ARBA00007409"/>
    </source>
</evidence>
<name>A0ABQ6MXT2_9STRA</name>
<evidence type="ECO:0000256" key="2">
    <source>
        <dbReference type="SAM" id="SignalP"/>
    </source>
</evidence>
<organism evidence="4 5">
    <name type="scientific">Tetraparma gracilis</name>
    <dbReference type="NCBI Taxonomy" id="2962635"/>
    <lineage>
        <taxon>Eukaryota</taxon>
        <taxon>Sar</taxon>
        <taxon>Stramenopiles</taxon>
        <taxon>Ochrophyta</taxon>
        <taxon>Bolidophyceae</taxon>
        <taxon>Parmales</taxon>
        <taxon>Triparmaceae</taxon>
        <taxon>Tetraparma</taxon>
    </lineage>
</organism>
<dbReference type="InterPro" id="IPR036249">
    <property type="entry name" value="Thioredoxin-like_sf"/>
</dbReference>
<feature type="signal peptide" evidence="2">
    <location>
        <begin position="1"/>
        <end position="22"/>
    </location>
</feature>
<comment type="similarity">
    <text evidence="1">Belongs to the GST superfamily.</text>
</comment>
<accession>A0ABQ6MXT2</accession>
<dbReference type="SUPFAM" id="SSF52833">
    <property type="entry name" value="Thioredoxin-like"/>
    <property type="match status" value="1"/>
</dbReference>
<dbReference type="CDD" id="cd03046">
    <property type="entry name" value="GST_N_GTT1_like"/>
    <property type="match status" value="1"/>
</dbReference>
<gene>
    <name evidence="4" type="ORF">TeGR_g2760</name>
</gene>
<dbReference type="SUPFAM" id="SSF47616">
    <property type="entry name" value="GST C-terminal domain-like"/>
    <property type="match status" value="1"/>
</dbReference>
<reference evidence="4 5" key="1">
    <citation type="journal article" date="2023" name="Commun. Biol.">
        <title>Genome analysis of Parmales, the sister group of diatoms, reveals the evolutionary specialization of diatoms from phago-mixotrophs to photoautotrophs.</title>
        <authorList>
            <person name="Ban H."/>
            <person name="Sato S."/>
            <person name="Yoshikawa S."/>
            <person name="Yamada K."/>
            <person name="Nakamura Y."/>
            <person name="Ichinomiya M."/>
            <person name="Sato N."/>
            <person name="Blanc-Mathieu R."/>
            <person name="Endo H."/>
            <person name="Kuwata A."/>
            <person name="Ogata H."/>
        </authorList>
    </citation>
    <scope>NUCLEOTIDE SEQUENCE [LARGE SCALE GENOMIC DNA]</scope>
</reference>
<dbReference type="InterPro" id="IPR036282">
    <property type="entry name" value="Glutathione-S-Trfase_C_sf"/>
</dbReference>
<evidence type="ECO:0000313" key="5">
    <source>
        <dbReference type="Proteomes" id="UP001165060"/>
    </source>
</evidence>
<dbReference type="Gene3D" id="3.40.30.10">
    <property type="entry name" value="Glutaredoxin"/>
    <property type="match status" value="1"/>
</dbReference>
<proteinExistence type="inferred from homology"/>
<sequence length="239" mass="25714">MLLQLPLLPLLLLLLLPPPISPLSTPSPSLSLHGSQGSRSPLVGWYLEELGVPYARLPPRPSPHPFGQVPCLTDSSVDPPAVLWESGSILLHIAAKHDKSFKPAHQNWVVWANSSLDPVCFTENARGQVVGTGLGDASGRLVATLEALLEERGGGYLEGGFGVADVAVASYLNYVPLFSQTADLSRTPSIVRYMKKCGERPAFRRAFGDGHADLVQRKCGEFLEGGGQGFKLPKLPKLF</sequence>
<dbReference type="Proteomes" id="UP001165060">
    <property type="component" value="Unassembled WGS sequence"/>
</dbReference>
<dbReference type="EMBL" id="BRYB01001843">
    <property type="protein sequence ID" value="GMI34838.1"/>
    <property type="molecule type" value="Genomic_DNA"/>
</dbReference>